<dbReference type="EMBL" id="CAXIEN010000216">
    <property type="protein sequence ID" value="CAL1287364.1"/>
    <property type="molecule type" value="Genomic_DNA"/>
</dbReference>
<accession>A0AAV2AUE2</accession>
<dbReference type="Gene3D" id="3.10.20.90">
    <property type="entry name" value="Phosphatidylinositol 3-kinase Catalytic Subunit, Chain A, domain 1"/>
    <property type="match status" value="1"/>
</dbReference>
<sequence>MTMYENDTVYDVMLKIQSDTGRYSRGIPTDCQTLFKDGEVMDLFQPLWYFDIHPENTSIASPAKL</sequence>
<dbReference type="InterPro" id="IPR029071">
    <property type="entry name" value="Ubiquitin-like_domsf"/>
</dbReference>
<dbReference type="AlphaFoldDB" id="A0AAV2AUE2"/>
<keyword evidence="2" id="KW-1185">Reference proteome</keyword>
<evidence type="ECO:0000313" key="1">
    <source>
        <dbReference type="EMBL" id="CAL1287364.1"/>
    </source>
</evidence>
<organism evidence="1 2">
    <name type="scientific">Larinioides sclopetarius</name>
    <dbReference type="NCBI Taxonomy" id="280406"/>
    <lineage>
        <taxon>Eukaryota</taxon>
        <taxon>Metazoa</taxon>
        <taxon>Ecdysozoa</taxon>
        <taxon>Arthropoda</taxon>
        <taxon>Chelicerata</taxon>
        <taxon>Arachnida</taxon>
        <taxon>Araneae</taxon>
        <taxon>Araneomorphae</taxon>
        <taxon>Entelegynae</taxon>
        <taxon>Araneoidea</taxon>
        <taxon>Araneidae</taxon>
        <taxon>Larinioides</taxon>
    </lineage>
</organism>
<proteinExistence type="predicted"/>
<protein>
    <submittedName>
        <fullName evidence="1">Uncharacterized protein</fullName>
    </submittedName>
</protein>
<feature type="non-terminal residue" evidence="1">
    <location>
        <position position="65"/>
    </location>
</feature>
<dbReference type="Proteomes" id="UP001497382">
    <property type="component" value="Unassembled WGS sequence"/>
</dbReference>
<reference evidence="1 2" key="1">
    <citation type="submission" date="2024-04" db="EMBL/GenBank/DDBJ databases">
        <authorList>
            <person name="Rising A."/>
            <person name="Reimegard J."/>
            <person name="Sonavane S."/>
            <person name="Akerstrom W."/>
            <person name="Nylinder S."/>
            <person name="Hedman E."/>
            <person name="Kallberg Y."/>
        </authorList>
    </citation>
    <scope>NUCLEOTIDE SEQUENCE [LARGE SCALE GENOMIC DNA]</scope>
</reference>
<name>A0AAV2AUE2_9ARAC</name>
<comment type="caution">
    <text evidence="1">The sequence shown here is derived from an EMBL/GenBank/DDBJ whole genome shotgun (WGS) entry which is preliminary data.</text>
</comment>
<gene>
    <name evidence="1" type="ORF">LARSCL_LOCUS14785</name>
</gene>
<evidence type="ECO:0000313" key="2">
    <source>
        <dbReference type="Proteomes" id="UP001497382"/>
    </source>
</evidence>
<dbReference type="SUPFAM" id="SSF54236">
    <property type="entry name" value="Ubiquitin-like"/>
    <property type="match status" value="1"/>
</dbReference>